<gene>
    <name evidence="1" type="ORF">LTRI10_LOCUS19601</name>
</gene>
<reference evidence="1 2" key="1">
    <citation type="submission" date="2024-04" db="EMBL/GenBank/DDBJ databases">
        <authorList>
            <person name="Fracassetti M."/>
        </authorList>
    </citation>
    <scope>NUCLEOTIDE SEQUENCE [LARGE SCALE GENOMIC DNA]</scope>
</reference>
<dbReference type="AlphaFoldDB" id="A0AAV2DX59"/>
<dbReference type="Proteomes" id="UP001497516">
    <property type="component" value="Chromosome 3"/>
</dbReference>
<protein>
    <submittedName>
        <fullName evidence="1">Uncharacterized protein</fullName>
    </submittedName>
</protein>
<accession>A0AAV2DX59</accession>
<sequence length="105" mass="11154">MLLIITKEWLAQWNQYMLKYHPSGIESHLSASLSCDTTSVVIEPPALPATTGGCDSDQCKAQFVATPTSPSSVVVEESVSAATVRDEPPAQPAALRNVGVEDVLV</sequence>
<organism evidence="1 2">
    <name type="scientific">Linum trigynum</name>
    <dbReference type="NCBI Taxonomy" id="586398"/>
    <lineage>
        <taxon>Eukaryota</taxon>
        <taxon>Viridiplantae</taxon>
        <taxon>Streptophyta</taxon>
        <taxon>Embryophyta</taxon>
        <taxon>Tracheophyta</taxon>
        <taxon>Spermatophyta</taxon>
        <taxon>Magnoliopsida</taxon>
        <taxon>eudicotyledons</taxon>
        <taxon>Gunneridae</taxon>
        <taxon>Pentapetalae</taxon>
        <taxon>rosids</taxon>
        <taxon>fabids</taxon>
        <taxon>Malpighiales</taxon>
        <taxon>Linaceae</taxon>
        <taxon>Linum</taxon>
    </lineage>
</organism>
<keyword evidence="2" id="KW-1185">Reference proteome</keyword>
<name>A0AAV2DX59_9ROSI</name>
<dbReference type="EMBL" id="OZ034816">
    <property type="protein sequence ID" value="CAL1377993.1"/>
    <property type="molecule type" value="Genomic_DNA"/>
</dbReference>
<evidence type="ECO:0000313" key="2">
    <source>
        <dbReference type="Proteomes" id="UP001497516"/>
    </source>
</evidence>
<proteinExistence type="predicted"/>
<evidence type="ECO:0000313" key="1">
    <source>
        <dbReference type="EMBL" id="CAL1377993.1"/>
    </source>
</evidence>